<dbReference type="InterPro" id="IPR013107">
    <property type="entry name" value="Acyl-CoA_DH_C"/>
</dbReference>
<keyword evidence="6" id="KW-1185">Reference proteome</keyword>
<dbReference type="GO" id="GO:0003995">
    <property type="term" value="F:acyl-CoA dehydrogenase activity"/>
    <property type="evidence" value="ECO:0007669"/>
    <property type="project" value="TreeGrafter"/>
</dbReference>
<dbReference type="GO" id="GO:0005737">
    <property type="term" value="C:cytoplasm"/>
    <property type="evidence" value="ECO:0007669"/>
    <property type="project" value="TreeGrafter"/>
</dbReference>
<proteinExistence type="predicted"/>
<reference evidence="6" key="1">
    <citation type="submission" date="2017-06" db="EMBL/GenBank/DDBJ databases">
        <title>Complete Genome Sequence of Mycobacterium shigaense.</title>
        <authorList>
            <person name="Fukano H."/>
            <person name="Yoshida M."/>
            <person name="Kazumi Y."/>
            <person name="Ogura Y."/>
            <person name="Mitarai S."/>
            <person name="Hayashi T."/>
            <person name="Hoshino Y."/>
        </authorList>
    </citation>
    <scope>NUCLEOTIDE SEQUENCE [LARGE SCALE GENOMIC DNA]</scope>
    <source>
        <strain evidence="6">UN-152</strain>
    </source>
</reference>
<dbReference type="Gene3D" id="1.10.540.10">
    <property type="entry name" value="Acyl-CoA dehydrogenase/oxidase, N-terminal domain"/>
    <property type="match status" value="1"/>
</dbReference>
<dbReference type="InterPro" id="IPR036250">
    <property type="entry name" value="AcylCo_DH-like_C"/>
</dbReference>
<organism evidence="5 6">
    <name type="scientific">Mycobacterium shigaense</name>
    <dbReference type="NCBI Taxonomy" id="722731"/>
    <lineage>
        <taxon>Bacteria</taxon>
        <taxon>Bacillati</taxon>
        <taxon>Actinomycetota</taxon>
        <taxon>Actinomycetes</taxon>
        <taxon>Mycobacteriales</taxon>
        <taxon>Mycobacteriaceae</taxon>
        <taxon>Mycobacterium</taxon>
        <taxon>Mycobacterium simiae complex</taxon>
    </lineage>
</organism>
<evidence type="ECO:0000256" key="2">
    <source>
        <dbReference type="ARBA" id="ARBA00022827"/>
    </source>
</evidence>
<evidence type="ECO:0000259" key="4">
    <source>
        <dbReference type="Pfam" id="PF08028"/>
    </source>
</evidence>
<dbReference type="InterPro" id="IPR037069">
    <property type="entry name" value="AcylCoA_DH/ox_N_sf"/>
</dbReference>
<evidence type="ECO:0000256" key="1">
    <source>
        <dbReference type="ARBA" id="ARBA00022630"/>
    </source>
</evidence>
<protein>
    <submittedName>
        <fullName evidence="5">Hydroxylase</fullName>
    </submittedName>
</protein>
<gene>
    <name evidence="5" type="ORF">MSG_02472</name>
</gene>
<dbReference type="InterPro" id="IPR050741">
    <property type="entry name" value="Acyl-CoA_dehydrogenase"/>
</dbReference>
<dbReference type="EMBL" id="AP018164">
    <property type="protein sequence ID" value="BAX92616.1"/>
    <property type="molecule type" value="Genomic_DNA"/>
</dbReference>
<accession>A0A1Z4EI68</accession>
<dbReference type="PANTHER" id="PTHR48083">
    <property type="entry name" value="MEDIUM-CHAIN SPECIFIC ACYL-COA DEHYDROGENASE, MITOCHONDRIAL-RELATED"/>
    <property type="match status" value="1"/>
</dbReference>
<dbReference type="Proteomes" id="UP000217736">
    <property type="component" value="Chromosome"/>
</dbReference>
<dbReference type="OrthoDB" id="3404950at2"/>
<dbReference type="InterPro" id="IPR009100">
    <property type="entry name" value="AcylCoA_DH/oxidase_NM_dom_sf"/>
</dbReference>
<feature type="domain" description="Acyl-CoA dehydrogenase C-terminal" evidence="4">
    <location>
        <begin position="240"/>
        <end position="371"/>
    </location>
</feature>
<dbReference type="InterPro" id="IPR046373">
    <property type="entry name" value="Acyl-CoA_Oxase/DH_mid-dom_sf"/>
</dbReference>
<dbReference type="GO" id="GO:0050660">
    <property type="term" value="F:flavin adenine dinucleotide binding"/>
    <property type="evidence" value="ECO:0007669"/>
    <property type="project" value="InterPro"/>
</dbReference>
<evidence type="ECO:0000256" key="3">
    <source>
        <dbReference type="ARBA" id="ARBA00023002"/>
    </source>
</evidence>
<dbReference type="Pfam" id="PF08028">
    <property type="entry name" value="Acyl-CoA_dh_2"/>
    <property type="match status" value="1"/>
</dbReference>
<dbReference type="GO" id="GO:0033539">
    <property type="term" value="P:fatty acid beta-oxidation using acyl-CoA dehydrogenase"/>
    <property type="evidence" value="ECO:0007669"/>
    <property type="project" value="TreeGrafter"/>
</dbReference>
<evidence type="ECO:0000313" key="6">
    <source>
        <dbReference type="Proteomes" id="UP000217736"/>
    </source>
</evidence>
<dbReference type="KEGG" id="mshg:MSG_02472"/>
<dbReference type="SUPFAM" id="SSF56645">
    <property type="entry name" value="Acyl-CoA dehydrogenase NM domain-like"/>
    <property type="match status" value="1"/>
</dbReference>
<dbReference type="Gene3D" id="1.20.140.10">
    <property type="entry name" value="Butyryl-CoA Dehydrogenase, subunit A, domain 3"/>
    <property type="match status" value="1"/>
</dbReference>
<dbReference type="RefSeq" id="WP_096439930.1">
    <property type="nucleotide sequence ID" value="NZ_AP018164.1"/>
</dbReference>
<dbReference type="PANTHER" id="PTHR48083:SF19">
    <property type="entry name" value="FLAVIN-DEPENDENT MONOOXYGENASE, OXYGENASE SUBUNIT HSAA"/>
    <property type="match status" value="1"/>
</dbReference>
<dbReference type="PIRSF" id="PIRSF016578">
    <property type="entry name" value="HsaA"/>
    <property type="match status" value="1"/>
</dbReference>
<evidence type="ECO:0000313" key="5">
    <source>
        <dbReference type="EMBL" id="BAX92616.1"/>
    </source>
</evidence>
<dbReference type="GO" id="GO:0016712">
    <property type="term" value="F:oxidoreductase activity, acting on paired donors, with incorporation or reduction of molecular oxygen, reduced flavin or flavoprotein as one donor, and incorporation of one atom of oxygen"/>
    <property type="evidence" value="ECO:0007669"/>
    <property type="project" value="TreeGrafter"/>
</dbReference>
<keyword evidence="1" id="KW-0285">Flavoprotein</keyword>
<keyword evidence="2" id="KW-0274">FAD</keyword>
<dbReference type="SUPFAM" id="SSF47203">
    <property type="entry name" value="Acyl-CoA dehydrogenase C-terminal domain-like"/>
    <property type="match status" value="1"/>
</dbReference>
<sequence length="397" mass="43298">MSDRVIDRVVAMADQLRDQAAEAERIGRLTDDTVKQMKNAGLIRLLQTKQYQGFEVHPREFAETTMATAALDPAAGWIVGVVGVHPYQLAYADPKVAAEIWADDVDTWMASPYAPQGIAKPAHDGEGGYIFNGRWQFSSGTDHCDWIILGAMLGDTNGMPLMPPRMLHMILPRKDYQIVDDSWDVVGLRGTGSKDVIVKDAFVPTYRTMDATKVMDGTAQREAGMTEPLYLMPWSTMFPLGISAATIGIAEGALAAHLDYQRERVGATGTAIKDDPYVMHAIGEAAADINAARQELLANADRIYDMVAAGKEVSFADRAAGRRTQVRAVWRAVAAVDEIFARSGGNAARTDKPLQRYWRDVHVGQMHAIHVPGTTYHAAALSSLGIEPPEGPLRALI</sequence>
<dbReference type="Gene3D" id="2.40.110.10">
    <property type="entry name" value="Butyryl-CoA Dehydrogenase, subunit A, domain 2"/>
    <property type="match status" value="1"/>
</dbReference>
<name>A0A1Z4EI68_9MYCO</name>
<dbReference type="AlphaFoldDB" id="A0A1Z4EI68"/>
<keyword evidence="3" id="KW-0560">Oxidoreductase</keyword>